<dbReference type="EMBL" id="CAKKNS010000002">
    <property type="protein sequence ID" value="CAH0416506.1"/>
    <property type="molecule type" value="Genomic_DNA"/>
</dbReference>
<evidence type="ECO:0000313" key="1">
    <source>
        <dbReference type="EMBL" id="CAH0416506.1"/>
    </source>
</evidence>
<organism evidence="1 2">
    <name type="scientific">Periweissella fabaria</name>
    <dbReference type="NCBI Taxonomy" id="546157"/>
    <lineage>
        <taxon>Bacteria</taxon>
        <taxon>Bacillati</taxon>
        <taxon>Bacillota</taxon>
        <taxon>Bacilli</taxon>
        <taxon>Lactobacillales</taxon>
        <taxon>Lactobacillaceae</taxon>
        <taxon>Periweissella</taxon>
    </lineage>
</organism>
<accession>A0ABM8Z5B6</accession>
<proteinExistence type="predicted"/>
<dbReference type="RefSeq" id="WP_284707349.1">
    <property type="nucleotide sequence ID" value="NZ_CAKKNS010000002.1"/>
</dbReference>
<name>A0ABM8Z5B6_9LACO</name>
<keyword evidence="2" id="KW-1185">Reference proteome</keyword>
<dbReference type="Proteomes" id="UP000789707">
    <property type="component" value="Unassembled WGS sequence"/>
</dbReference>
<reference evidence="1 2" key="1">
    <citation type="submission" date="2021-11" db="EMBL/GenBank/DDBJ databases">
        <authorList>
            <person name="Depoorter E."/>
        </authorList>
    </citation>
    <scope>NUCLEOTIDE SEQUENCE [LARGE SCALE GENOMIC DNA]</scope>
    <source>
        <strain evidence="1 2">LMG 24289</strain>
    </source>
</reference>
<dbReference type="InterPro" id="IPR036291">
    <property type="entry name" value="NAD(P)-bd_dom_sf"/>
</dbReference>
<sequence>MHKIVILGANGNIARFVSAALADLGEFEVIKTSRHAQSLLL</sequence>
<protein>
    <submittedName>
        <fullName evidence="1">Uncharacterized protein</fullName>
    </submittedName>
</protein>
<gene>
    <name evidence="1" type="ORF">WFA24289_00810</name>
</gene>
<evidence type="ECO:0000313" key="2">
    <source>
        <dbReference type="Proteomes" id="UP000789707"/>
    </source>
</evidence>
<dbReference type="SUPFAM" id="SSF51735">
    <property type="entry name" value="NAD(P)-binding Rossmann-fold domains"/>
    <property type="match status" value="1"/>
</dbReference>
<comment type="caution">
    <text evidence="1">The sequence shown here is derived from an EMBL/GenBank/DDBJ whole genome shotgun (WGS) entry which is preliminary data.</text>
</comment>